<organism evidence="2 3">
    <name type="scientific">Pleurodeles waltl</name>
    <name type="common">Iberian ribbed newt</name>
    <dbReference type="NCBI Taxonomy" id="8319"/>
    <lineage>
        <taxon>Eukaryota</taxon>
        <taxon>Metazoa</taxon>
        <taxon>Chordata</taxon>
        <taxon>Craniata</taxon>
        <taxon>Vertebrata</taxon>
        <taxon>Euteleostomi</taxon>
        <taxon>Amphibia</taxon>
        <taxon>Batrachia</taxon>
        <taxon>Caudata</taxon>
        <taxon>Salamandroidea</taxon>
        <taxon>Salamandridae</taxon>
        <taxon>Pleurodelinae</taxon>
        <taxon>Pleurodeles</taxon>
    </lineage>
</organism>
<feature type="region of interest" description="Disordered" evidence="1">
    <location>
        <begin position="53"/>
        <end position="74"/>
    </location>
</feature>
<feature type="region of interest" description="Disordered" evidence="1">
    <location>
        <begin position="87"/>
        <end position="166"/>
    </location>
</feature>
<sequence>MKASPRGALSRHRIDRIGTGSPEHREPLPFSYYICVVHCDGELNLFPVKLDTESGLGPESLRRTSKSDTSQCLDIIKKKQKKMLRVWRKEDKDRWRTPHADEDGEKTPSPEEEEEEDAGKKRKKESRGETGRVSLEQEEDVTEGEEGEDTRAVGGSTARKLDRRAE</sequence>
<evidence type="ECO:0000313" key="3">
    <source>
        <dbReference type="Proteomes" id="UP001066276"/>
    </source>
</evidence>
<evidence type="ECO:0000313" key="2">
    <source>
        <dbReference type="EMBL" id="KAJ1193133.1"/>
    </source>
</evidence>
<dbReference type="EMBL" id="JANPWB010000004">
    <property type="protein sequence ID" value="KAJ1193133.1"/>
    <property type="molecule type" value="Genomic_DNA"/>
</dbReference>
<feature type="compositionally biased region" description="Acidic residues" evidence="1">
    <location>
        <begin position="136"/>
        <end position="148"/>
    </location>
</feature>
<comment type="caution">
    <text evidence="2">The sequence shown here is derived from an EMBL/GenBank/DDBJ whole genome shotgun (WGS) entry which is preliminary data.</text>
</comment>
<feature type="compositionally biased region" description="Basic and acidic residues" evidence="1">
    <location>
        <begin position="87"/>
        <end position="109"/>
    </location>
</feature>
<accession>A0AAV7UYN6</accession>
<evidence type="ECO:0000256" key="1">
    <source>
        <dbReference type="SAM" id="MobiDB-lite"/>
    </source>
</evidence>
<feature type="region of interest" description="Disordered" evidence="1">
    <location>
        <begin position="1"/>
        <end position="23"/>
    </location>
</feature>
<dbReference type="Proteomes" id="UP001066276">
    <property type="component" value="Chromosome 2_2"/>
</dbReference>
<protein>
    <submittedName>
        <fullName evidence="2">Uncharacterized protein</fullName>
    </submittedName>
</protein>
<proteinExistence type="predicted"/>
<name>A0AAV7UYN6_PLEWA</name>
<gene>
    <name evidence="2" type="ORF">NDU88_002438</name>
</gene>
<keyword evidence="3" id="KW-1185">Reference proteome</keyword>
<dbReference type="AlphaFoldDB" id="A0AAV7UYN6"/>
<reference evidence="2" key="1">
    <citation type="journal article" date="2022" name="bioRxiv">
        <title>Sequencing and chromosome-scale assembly of the giantPleurodeles waltlgenome.</title>
        <authorList>
            <person name="Brown T."/>
            <person name="Elewa A."/>
            <person name="Iarovenko S."/>
            <person name="Subramanian E."/>
            <person name="Araus A.J."/>
            <person name="Petzold A."/>
            <person name="Susuki M."/>
            <person name="Suzuki K.-i.T."/>
            <person name="Hayashi T."/>
            <person name="Toyoda A."/>
            <person name="Oliveira C."/>
            <person name="Osipova E."/>
            <person name="Leigh N.D."/>
            <person name="Simon A."/>
            <person name="Yun M.H."/>
        </authorList>
    </citation>
    <scope>NUCLEOTIDE SEQUENCE</scope>
    <source>
        <strain evidence="2">20211129_DDA</strain>
        <tissue evidence="2">Liver</tissue>
    </source>
</reference>